<protein>
    <recommendedName>
        <fullName evidence="13">ATP synthase subunit b</fullName>
    </recommendedName>
    <alternativeName>
        <fullName evidence="13">ATP synthase F(0) sector subunit b</fullName>
    </alternativeName>
    <alternativeName>
        <fullName evidence="13">ATPase subunit I</fullName>
    </alternativeName>
    <alternativeName>
        <fullName evidence="13">F-type ATPase subunit b</fullName>
        <shortName evidence="13">F-ATPase subunit b</shortName>
    </alternativeName>
</protein>
<dbReference type="GO" id="GO:0012505">
    <property type="term" value="C:endomembrane system"/>
    <property type="evidence" value="ECO:0007669"/>
    <property type="project" value="UniProtKB-SubCell"/>
</dbReference>
<reference evidence="16 17" key="1">
    <citation type="submission" date="2017-04" db="EMBL/GenBank/DDBJ databases">
        <authorList>
            <person name="Afonso C.L."/>
            <person name="Miller P.J."/>
            <person name="Scott M.A."/>
            <person name="Spackman E."/>
            <person name="Goraichik I."/>
            <person name="Dimitrov K.M."/>
            <person name="Suarez D.L."/>
            <person name="Swayne D.E."/>
        </authorList>
    </citation>
    <scope>NUCLEOTIDE SEQUENCE [LARGE SCALE GENOMIC DNA]</scope>
    <source>
        <strain evidence="16 17">ToBE</strain>
    </source>
</reference>
<dbReference type="HAMAP" id="MF_01398">
    <property type="entry name" value="ATP_synth_b_bprime"/>
    <property type="match status" value="1"/>
</dbReference>
<dbReference type="Proteomes" id="UP000192569">
    <property type="component" value="Chromosome I"/>
</dbReference>
<evidence type="ECO:0000256" key="10">
    <source>
        <dbReference type="ARBA" id="ARBA00023310"/>
    </source>
</evidence>
<evidence type="ECO:0000256" key="7">
    <source>
        <dbReference type="ARBA" id="ARBA00022989"/>
    </source>
</evidence>
<keyword evidence="7 13" id="KW-1133">Transmembrane helix</keyword>
<evidence type="ECO:0000256" key="12">
    <source>
        <dbReference type="ARBA" id="ARBA00037847"/>
    </source>
</evidence>
<sequence length="200" mass="22572">MPVPLDHRLQVKGGLARVRPLAKVRRVEGGFPLEAIFRALNFNFWTFLWQVLDLLIVMGVLYLLLYKPLGKILAEREAKIEGSLQDAQAAKEKAEKLLKEYEDKLAGARREAQAIIERATRLGEEMREEILAQAREEANRTLEAARAEIAGEKARALAAIRDEAAGLAVLVAQKILERSLTPEDQERLLKESLLKVERLQ</sequence>
<keyword evidence="4 13" id="KW-0138">CF(0)</keyword>
<evidence type="ECO:0000256" key="1">
    <source>
        <dbReference type="ARBA" id="ARBA00005513"/>
    </source>
</evidence>
<dbReference type="InterPro" id="IPR005864">
    <property type="entry name" value="ATP_synth_F0_bsu_bac"/>
</dbReference>
<dbReference type="PANTHER" id="PTHR33445:SF1">
    <property type="entry name" value="ATP SYNTHASE SUBUNIT B"/>
    <property type="match status" value="1"/>
</dbReference>
<accession>A0A1W1W384</accession>
<dbReference type="InterPro" id="IPR050059">
    <property type="entry name" value="ATP_synthase_B_chain"/>
</dbReference>
<dbReference type="Pfam" id="PF00430">
    <property type="entry name" value="ATP-synt_B"/>
    <property type="match status" value="1"/>
</dbReference>
<dbReference type="GO" id="GO:0045259">
    <property type="term" value="C:proton-transporting ATP synthase complex"/>
    <property type="evidence" value="ECO:0007669"/>
    <property type="project" value="UniProtKB-KW"/>
</dbReference>
<feature type="coiled-coil region" evidence="15">
    <location>
        <begin position="73"/>
        <end position="155"/>
    </location>
</feature>
<dbReference type="CDD" id="cd06503">
    <property type="entry name" value="ATP-synt_Fo_b"/>
    <property type="match status" value="1"/>
</dbReference>
<evidence type="ECO:0000256" key="2">
    <source>
        <dbReference type="ARBA" id="ARBA00022448"/>
    </source>
</evidence>
<keyword evidence="8 13" id="KW-0406">Ion transport</keyword>
<evidence type="ECO:0000256" key="13">
    <source>
        <dbReference type="HAMAP-Rule" id="MF_01398"/>
    </source>
</evidence>
<keyword evidence="10 13" id="KW-0066">ATP synthesis</keyword>
<evidence type="ECO:0000313" key="17">
    <source>
        <dbReference type="Proteomes" id="UP000192569"/>
    </source>
</evidence>
<comment type="function">
    <text evidence="13">Component of the F(0) channel, it forms part of the peripheral stalk, linking F(1) to F(0).</text>
</comment>
<dbReference type="STRING" id="698762.SAMN00808754_3276"/>
<comment type="function">
    <text evidence="11 13">F(1)F(0) ATP synthase produces ATP from ADP in the presence of a proton or sodium gradient. F-type ATPases consist of two structural domains, F(1) containing the extramembraneous catalytic core and F(0) containing the membrane proton channel, linked together by a central stalk and a peripheral stalk. During catalysis, ATP synthesis in the catalytic domain of F(1) is coupled via a rotary mechanism of the central stalk subunits to proton translocation.</text>
</comment>
<keyword evidence="6 13" id="KW-0375">Hydrogen ion transport</keyword>
<dbReference type="InterPro" id="IPR028987">
    <property type="entry name" value="ATP_synth_B-like_membr_sf"/>
</dbReference>
<dbReference type="PANTHER" id="PTHR33445">
    <property type="entry name" value="ATP SYNTHASE SUBUNIT B', CHLOROPLASTIC"/>
    <property type="match status" value="1"/>
</dbReference>
<comment type="similarity">
    <text evidence="1 13 14">Belongs to the ATPase B chain family.</text>
</comment>
<gene>
    <name evidence="13" type="primary">atpF</name>
    <name evidence="16" type="ORF">SAMN00808754_3276</name>
</gene>
<keyword evidence="17" id="KW-1185">Reference proteome</keyword>
<evidence type="ECO:0000256" key="4">
    <source>
        <dbReference type="ARBA" id="ARBA00022547"/>
    </source>
</evidence>
<name>A0A1W1W384_9FIRM</name>
<dbReference type="NCBIfam" id="TIGR01144">
    <property type="entry name" value="ATP_synt_b"/>
    <property type="match status" value="1"/>
</dbReference>
<dbReference type="GO" id="GO:0046961">
    <property type="term" value="F:proton-transporting ATPase activity, rotational mechanism"/>
    <property type="evidence" value="ECO:0007669"/>
    <property type="project" value="TreeGrafter"/>
</dbReference>
<feature type="transmembrane region" description="Helical" evidence="13">
    <location>
        <begin position="47"/>
        <end position="66"/>
    </location>
</feature>
<dbReference type="InterPro" id="IPR002146">
    <property type="entry name" value="ATP_synth_b/b'su_bac/chlpt"/>
</dbReference>
<comment type="subcellular location">
    <subcellularLocation>
        <location evidence="13">Cell membrane</location>
        <topology evidence="13">Single-pass membrane protein</topology>
    </subcellularLocation>
    <subcellularLocation>
        <location evidence="12">Endomembrane system</location>
        <topology evidence="12">Single-pass membrane protein</topology>
    </subcellularLocation>
</comment>
<proteinExistence type="inferred from homology"/>
<evidence type="ECO:0000256" key="14">
    <source>
        <dbReference type="RuleBase" id="RU003848"/>
    </source>
</evidence>
<dbReference type="EMBL" id="LT838272">
    <property type="protein sequence ID" value="SMC00089.1"/>
    <property type="molecule type" value="Genomic_DNA"/>
</dbReference>
<evidence type="ECO:0000256" key="6">
    <source>
        <dbReference type="ARBA" id="ARBA00022781"/>
    </source>
</evidence>
<dbReference type="GO" id="GO:0046933">
    <property type="term" value="F:proton-transporting ATP synthase activity, rotational mechanism"/>
    <property type="evidence" value="ECO:0007669"/>
    <property type="project" value="UniProtKB-UniRule"/>
</dbReference>
<keyword evidence="5 13" id="KW-0812">Transmembrane</keyword>
<evidence type="ECO:0000313" key="16">
    <source>
        <dbReference type="EMBL" id="SMC00089.1"/>
    </source>
</evidence>
<dbReference type="AlphaFoldDB" id="A0A1W1W384"/>
<dbReference type="Gene3D" id="1.20.5.620">
    <property type="entry name" value="F1F0 ATP synthase subunit B, membrane domain"/>
    <property type="match status" value="1"/>
</dbReference>
<dbReference type="GO" id="GO:0005886">
    <property type="term" value="C:plasma membrane"/>
    <property type="evidence" value="ECO:0007669"/>
    <property type="project" value="UniProtKB-SubCell"/>
</dbReference>
<dbReference type="SUPFAM" id="SSF81573">
    <property type="entry name" value="F1F0 ATP synthase subunit B, membrane domain"/>
    <property type="match status" value="1"/>
</dbReference>
<comment type="subunit">
    <text evidence="13">F-type ATPases have 2 components, F(1) - the catalytic core - and F(0) - the membrane proton channel. F(1) has five subunits: alpha(3), beta(3), gamma(1), delta(1), epsilon(1). F(0) has three main subunits: a(1), b(2) and c(10-14). The alpha and beta chains form an alternating ring which encloses part of the gamma chain. F(1) is attached to F(0) by a central stalk formed by the gamma and epsilon chains, while a peripheral stalk is formed by the delta and b chains.</text>
</comment>
<evidence type="ECO:0000256" key="8">
    <source>
        <dbReference type="ARBA" id="ARBA00023065"/>
    </source>
</evidence>
<evidence type="ECO:0000256" key="9">
    <source>
        <dbReference type="ARBA" id="ARBA00023136"/>
    </source>
</evidence>
<keyword evidence="9 13" id="KW-0472">Membrane</keyword>
<keyword evidence="15" id="KW-0175">Coiled coil</keyword>
<organism evidence="16 17">
    <name type="scientific">Thermanaeromonas toyohensis ToBE</name>
    <dbReference type="NCBI Taxonomy" id="698762"/>
    <lineage>
        <taxon>Bacteria</taxon>
        <taxon>Bacillati</taxon>
        <taxon>Bacillota</taxon>
        <taxon>Clostridia</taxon>
        <taxon>Neomoorellales</taxon>
        <taxon>Neomoorellaceae</taxon>
        <taxon>Thermanaeromonas</taxon>
    </lineage>
</organism>
<evidence type="ECO:0000256" key="15">
    <source>
        <dbReference type="SAM" id="Coils"/>
    </source>
</evidence>
<keyword evidence="3 13" id="KW-1003">Cell membrane</keyword>
<evidence type="ECO:0000256" key="11">
    <source>
        <dbReference type="ARBA" id="ARBA00025198"/>
    </source>
</evidence>
<evidence type="ECO:0000256" key="5">
    <source>
        <dbReference type="ARBA" id="ARBA00022692"/>
    </source>
</evidence>
<keyword evidence="2 13" id="KW-0813">Transport</keyword>
<evidence type="ECO:0000256" key="3">
    <source>
        <dbReference type="ARBA" id="ARBA00022475"/>
    </source>
</evidence>